<evidence type="ECO:0000313" key="8">
    <source>
        <dbReference type="EMBL" id="KAG2384596.1"/>
    </source>
</evidence>
<dbReference type="InterPro" id="IPR010255">
    <property type="entry name" value="Haem_peroxidase_sf"/>
</dbReference>
<evidence type="ECO:0000256" key="1">
    <source>
        <dbReference type="ARBA" id="ARBA00004370"/>
    </source>
</evidence>
<dbReference type="GO" id="GO:0016020">
    <property type="term" value="C:membrane"/>
    <property type="evidence" value="ECO:0007669"/>
    <property type="project" value="UniProtKB-SubCell"/>
</dbReference>
<dbReference type="GO" id="GO:0006979">
    <property type="term" value="P:response to oxidative stress"/>
    <property type="evidence" value="ECO:0007669"/>
    <property type="project" value="InterPro"/>
</dbReference>
<evidence type="ECO:0000259" key="7">
    <source>
        <dbReference type="PROSITE" id="PS50873"/>
    </source>
</evidence>
<dbReference type="PROSITE" id="PS50873">
    <property type="entry name" value="PEROXIDASE_4"/>
    <property type="match status" value="1"/>
</dbReference>
<gene>
    <name evidence="8" type="ORF">HKW66_Vig0116870</name>
</gene>
<evidence type="ECO:0000313" key="9">
    <source>
        <dbReference type="Proteomes" id="UP000743370"/>
    </source>
</evidence>
<evidence type="ECO:0000256" key="4">
    <source>
        <dbReference type="ARBA" id="ARBA00022989"/>
    </source>
</evidence>
<sequence>MLQILRALNKSSQDANQPKDVSKSVNFHEEYLRALRSKSYVDFFDKAQLLAHQHCIHSNQNKYSETLLQPDQETVHTIIDATILSQKPELKKLMLDYFHVSAEASLICSHLLKNINQVHCNYQFIQRALQIMDSDDDDSQEKLKLIIFELNSFILTNPFSNLEYHDFKLISDENSSVLNRLKSMRKTLERNFKLKRYLKTSACCVTVLCDMVAVTTHALTSVVTPTVLKFTCKSLEKELPHLRFSRRFLGKVCEQLDMAAKGSYILNKDFDTMSRLVDRLYDDIEHVRAMMQLCLNKKIDKFSMQIVKELRKSDAGFGKKVEELKEHACLCLVTINRSRDLVTKEMEKMGTVSTYRDADINLSLPDDAFDLVVRAKTALELACPNIVSCADILSAATRDLLTMLGCPFYPVFLKRCDDRFSSVAFDPNHLPTPSMPMSQITKIFTRRDSSMGFSHCSEFVTSRHYDSQQVRQRDFAKDHARFFRVFASAMQKLSLLNAQTGRKGEIQLGFWLCEVGKWGMKQLSLILDR</sequence>
<evidence type="ECO:0000256" key="5">
    <source>
        <dbReference type="ARBA" id="ARBA00023136"/>
    </source>
</evidence>
<feature type="domain" description="Plant heme peroxidase family profile" evidence="7">
    <location>
        <begin position="324"/>
        <end position="529"/>
    </location>
</feature>
<comment type="subcellular location">
    <subcellularLocation>
        <location evidence="1">Membrane</location>
    </subcellularLocation>
</comment>
<evidence type="ECO:0000256" key="6">
    <source>
        <dbReference type="RuleBase" id="RU004241"/>
    </source>
</evidence>
<dbReference type="GO" id="GO:0020037">
    <property type="term" value="F:heme binding"/>
    <property type="evidence" value="ECO:0007669"/>
    <property type="project" value="InterPro"/>
</dbReference>
<dbReference type="InterPro" id="IPR007749">
    <property type="entry name" value="DUF677"/>
</dbReference>
<dbReference type="Gene3D" id="1.10.420.10">
    <property type="entry name" value="Peroxidase, domain 2"/>
    <property type="match status" value="1"/>
</dbReference>
<dbReference type="Pfam" id="PF00141">
    <property type="entry name" value="peroxidase"/>
    <property type="match status" value="1"/>
</dbReference>
<keyword evidence="4" id="KW-1133">Transmembrane helix</keyword>
<dbReference type="PANTHER" id="PTHR31113:SF2">
    <property type="entry name" value="OS04G0423200 PROTEIN"/>
    <property type="match status" value="1"/>
</dbReference>
<protein>
    <submittedName>
        <fullName evidence="8">UPF0496 protein</fullName>
    </submittedName>
</protein>
<evidence type="ECO:0000256" key="3">
    <source>
        <dbReference type="ARBA" id="ARBA00022692"/>
    </source>
</evidence>
<comment type="similarity">
    <text evidence="2">Belongs to the UPF0496 family.</text>
</comment>
<organism evidence="8 9">
    <name type="scientific">Phaseolus angularis</name>
    <name type="common">Azuki bean</name>
    <name type="synonym">Vigna angularis</name>
    <dbReference type="NCBI Taxonomy" id="3914"/>
    <lineage>
        <taxon>Eukaryota</taxon>
        <taxon>Viridiplantae</taxon>
        <taxon>Streptophyta</taxon>
        <taxon>Embryophyta</taxon>
        <taxon>Tracheophyta</taxon>
        <taxon>Spermatophyta</taxon>
        <taxon>Magnoliopsida</taxon>
        <taxon>eudicotyledons</taxon>
        <taxon>Gunneridae</taxon>
        <taxon>Pentapetalae</taxon>
        <taxon>rosids</taxon>
        <taxon>fabids</taxon>
        <taxon>Fabales</taxon>
        <taxon>Fabaceae</taxon>
        <taxon>Papilionoideae</taxon>
        <taxon>50 kb inversion clade</taxon>
        <taxon>NPAAA clade</taxon>
        <taxon>indigoferoid/millettioid clade</taxon>
        <taxon>Phaseoleae</taxon>
        <taxon>Vigna</taxon>
    </lineage>
</organism>
<dbReference type="Gene3D" id="1.10.520.10">
    <property type="match status" value="1"/>
</dbReference>
<proteinExistence type="inferred from homology"/>
<dbReference type="GO" id="GO:0004601">
    <property type="term" value="F:peroxidase activity"/>
    <property type="evidence" value="ECO:0007669"/>
    <property type="project" value="InterPro"/>
</dbReference>
<dbReference type="EMBL" id="JABFOF010000008">
    <property type="protein sequence ID" value="KAG2384596.1"/>
    <property type="molecule type" value="Genomic_DNA"/>
</dbReference>
<comment type="caution">
    <text evidence="8">The sequence shown here is derived from an EMBL/GenBank/DDBJ whole genome shotgun (WGS) entry which is preliminary data.</text>
</comment>
<dbReference type="InterPro" id="IPR002016">
    <property type="entry name" value="Haem_peroxidase"/>
</dbReference>
<dbReference type="Pfam" id="PF05055">
    <property type="entry name" value="DUF677"/>
    <property type="match status" value="1"/>
</dbReference>
<evidence type="ECO:0000256" key="2">
    <source>
        <dbReference type="ARBA" id="ARBA00009074"/>
    </source>
</evidence>
<dbReference type="PANTHER" id="PTHR31113">
    <property type="entry name" value="UPF0496 PROTEIN 3-RELATED"/>
    <property type="match status" value="1"/>
</dbReference>
<dbReference type="SUPFAM" id="SSF48113">
    <property type="entry name" value="Heme-dependent peroxidases"/>
    <property type="match status" value="1"/>
</dbReference>
<dbReference type="Proteomes" id="UP000743370">
    <property type="component" value="Unassembled WGS sequence"/>
</dbReference>
<name>A0A8T0JVG6_PHAAN</name>
<comment type="similarity">
    <text evidence="6">Belongs to the peroxidase family.</text>
</comment>
<keyword evidence="3" id="KW-0812">Transmembrane</keyword>
<dbReference type="AlphaFoldDB" id="A0A8T0JVG6"/>
<accession>A0A8T0JVG6</accession>
<keyword evidence="5" id="KW-0472">Membrane</keyword>
<reference evidence="8 9" key="1">
    <citation type="submission" date="2020-05" db="EMBL/GenBank/DDBJ databases">
        <title>Vigna angularis (adzuki bean) Var. LongXiaoDou No. 4 denovo assembly.</title>
        <authorList>
            <person name="Xiang H."/>
        </authorList>
    </citation>
    <scope>NUCLEOTIDE SEQUENCE [LARGE SCALE GENOMIC DNA]</scope>
    <source>
        <tissue evidence="8">Leaf</tissue>
    </source>
</reference>